<dbReference type="Pfam" id="PF05742">
    <property type="entry name" value="TANGO2"/>
    <property type="match status" value="1"/>
</dbReference>
<keyword evidence="2" id="KW-1185">Reference proteome</keyword>
<dbReference type="RefSeq" id="WP_041096192.1">
    <property type="nucleotide sequence ID" value="NZ_JARTHD010000008.1"/>
</dbReference>
<evidence type="ECO:0000313" key="1">
    <source>
        <dbReference type="EMBL" id="KIL79084.1"/>
    </source>
</evidence>
<comment type="caution">
    <text evidence="1">The sequence shown here is derived from an EMBL/GenBank/DDBJ whole genome shotgun (WGS) entry which is preliminary data.</text>
</comment>
<accession>A0ABR5AWE9</accession>
<dbReference type="PANTHER" id="PTHR17985">
    <property type="entry name" value="SER/THR-RICH PROTEIN T10 IN DGCR REGION"/>
    <property type="match status" value="1"/>
</dbReference>
<dbReference type="PANTHER" id="PTHR17985:SF8">
    <property type="entry name" value="TRANSPORT AND GOLGI ORGANIZATION PROTEIN 2 HOMOLOG"/>
    <property type="match status" value="1"/>
</dbReference>
<proteinExistence type="predicted"/>
<evidence type="ECO:0000313" key="2">
    <source>
        <dbReference type="Proteomes" id="UP000031982"/>
    </source>
</evidence>
<evidence type="ECO:0008006" key="3">
    <source>
        <dbReference type="Google" id="ProtNLM"/>
    </source>
</evidence>
<sequence length="256" mass="29085">MCLINFCFQAQEQYKLVIAANRDEFFNRPTKPAHYWEDQPVILAGRDLEKMGTWLGVTKTGRIAALTNFRDPAEHTAGKRSRGEIVQAFLTGAELPETFMDNLQRQKDDYPGFNLLAGTADELWYYNNKSDCKEKIAPGVHSLSNAFLNSPWPKSEKGKAYLEECLHRAEGRPADCLFSFLQDGRQAPDEELPHTGVSLDWERRLSPLFINSEGYGTRSSTVVLVDRRNRVFFAERTYVQGTLSGEASFQFAVEPF</sequence>
<dbReference type="Proteomes" id="UP000031982">
    <property type="component" value="Unassembled WGS sequence"/>
</dbReference>
<reference evidence="1 2" key="1">
    <citation type="submission" date="2015-01" db="EMBL/GenBank/DDBJ databases">
        <title>Genome Assembly of Bacillus badius MTCC 1458.</title>
        <authorList>
            <person name="Verma A."/>
            <person name="Khatri I."/>
            <person name="Mual P."/>
            <person name="Subramanian S."/>
            <person name="Krishnamurthi S."/>
        </authorList>
    </citation>
    <scope>NUCLEOTIDE SEQUENCE [LARGE SCALE GENOMIC DNA]</scope>
    <source>
        <strain evidence="1 2">MTCC 1458</strain>
    </source>
</reference>
<organism evidence="1 2">
    <name type="scientific">Bacillus badius</name>
    <dbReference type="NCBI Taxonomy" id="1455"/>
    <lineage>
        <taxon>Bacteria</taxon>
        <taxon>Bacillati</taxon>
        <taxon>Bacillota</taxon>
        <taxon>Bacilli</taxon>
        <taxon>Bacillales</taxon>
        <taxon>Bacillaceae</taxon>
        <taxon>Pseudobacillus</taxon>
    </lineage>
</organism>
<gene>
    <name evidence="1" type="ORF">SD77_3885</name>
</gene>
<dbReference type="InterPro" id="IPR008551">
    <property type="entry name" value="TANGO2"/>
</dbReference>
<protein>
    <recommendedName>
        <fullName evidence="3">NRDE family protein</fullName>
    </recommendedName>
</protein>
<dbReference type="EMBL" id="JXLP01000005">
    <property type="protein sequence ID" value="KIL79084.1"/>
    <property type="molecule type" value="Genomic_DNA"/>
</dbReference>
<name>A0ABR5AWE9_BACBA</name>